<evidence type="ECO:0000313" key="2">
    <source>
        <dbReference type="EMBL" id="GAH45192.1"/>
    </source>
</evidence>
<dbReference type="PROSITE" id="PS51379">
    <property type="entry name" value="4FE4S_FER_2"/>
    <property type="match status" value="1"/>
</dbReference>
<evidence type="ECO:0000259" key="1">
    <source>
        <dbReference type="PROSITE" id="PS51379"/>
    </source>
</evidence>
<dbReference type="Pfam" id="PF12837">
    <property type="entry name" value="Fer4_6"/>
    <property type="match status" value="1"/>
</dbReference>
<feature type="non-terminal residue" evidence="2">
    <location>
        <position position="355"/>
    </location>
</feature>
<proteinExistence type="predicted"/>
<sequence length="355" mass="40904">MEEIEILFRKMMEDLDGFIETDEVYREDMKDFNDEIRIQWNICGTLGFQIFKKDQYSYGFGEQIDDWGVHLEINNEFLAGKFLRCEPFKFSYGAREDGFEITHTTGWDVEKKDKGKSDRTKQTEPFLIAQINPKKGFHPWMFSKLPMFREWTKKRTENENEYGAYLPINQSLGTYENQVLPIKIFKHFIDRACNIVVRDCPCRVVNECEDHEESLGCMMMGASTIGMAMPKDNKGRVVTKEEAIEHVRLSVENGLVPILGRLTMEAEGYDVQDTEHFLSCCFCCACCCINGKVASNVSVGITTFYQRMEGIKVEVDEDLCTGCEDCMEACIFKGMDMIGDKARVNQKRCQGRIQA</sequence>
<gene>
    <name evidence="2" type="ORF">S03H2_14653</name>
</gene>
<feature type="domain" description="4Fe-4S ferredoxin-type" evidence="1">
    <location>
        <begin position="311"/>
        <end position="340"/>
    </location>
</feature>
<protein>
    <recommendedName>
        <fullName evidence="1">4Fe-4S ferredoxin-type domain-containing protein</fullName>
    </recommendedName>
</protein>
<dbReference type="EMBL" id="BARU01007442">
    <property type="protein sequence ID" value="GAH45192.1"/>
    <property type="molecule type" value="Genomic_DNA"/>
</dbReference>
<dbReference type="InterPro" id="IPR017896">
    <property type="entry name" value="4Fe4S_Fe-S-bd"/>
</dbReference>
<comment type="caution">
    <text evidence="2">The sequence shown here is derived from an EMBL/GenBank/DDBJ whole genome shotgun (WGS) entry which is preliminary data.</text>
</comment>
<name>X1FJQ7_9ZZZZ</name>
<dbReference type="Gene3D" id="3.30.70.20">
    <property type="match status" value="1"/>
</dbReference>
<dbReference type="SUPFAM" id="SSF54862">
    <property type="entry name" value="4Fe-4S ferredoxins"/>
    <property type="match status" value="1"/>
</dbReference>
<organism evidence="2">
    <name type="scientific">marine sediment metagenome</name>
    <dbReference type="NCBI Taxonomy" id="412755"/>
    <lineage>
        <taxon>unclassified sequences</taxon>
        <taxon>metagenomes</taxon>
        <taxon>ecological metagenomes</taxon>
    </lineage>
</organism>
<reference evidence="2" key="1">
    <citation type="journal article" date="2014" name="Front. Microbiol.">
        <title>High frequency of phylogenetically diverse reductive dehalogenase-homologous genes in deep subseafloor sedimentary metagenomes.</title>
        <authorList>
            <person name="Kawai M."/>
            <person name="Futagami T."/>
            <person name="Toyoda A."/>
            <person name="Takaki Y."/>
            <person name="Nishi S."/>
            <person name="Hori S."/>
            <person name="Arai W."/>
            <person name="Tsubouchi T."/>
            <person name="Morono Y."/>
            <person name="Uchiyama I."/>
            <person name="Ito T."/>
            <person name="Fujiyama A."/>
            <person name="Inagaki F."/>
            <person name="Takami H."/>
        </authorList>
    </citation>
    <scope>NUCLEOTIDE SEQUENCE</scope>
    <source>
        <strain evidence="2">Expedition CK06-06</strain>
    </source>
</reference>
<dbReference type="AlphaFoldDB" id="X1FJQ7"/>
<accession>X1FJQ7</accession>